<evidence type="ECO:0000313" key="7">
    <source>
        <dbReference type="Proteomes" id="UP001230986"/>
    </source>
</evidence>
<dbReference type="SUPFAM" id="SSF88688">
    <property type="entry name" value="Families 57/38 glycoside transferase middle domain"/>
    <property type="match status" value="1"/>
</dbReference>
<dbReference type="InterPro" id="IPR028995">
    <property type="entry name" value="Glyco_hydro_57/38_cen_sf"/>
</dbReference>
<dbReference type="Gene3D" id="1.20.1270.50">
    <property type="entry name" value="Glycoside hydrolase family 38, central domain"/>
    <property type="match status" value="1"/>
</dbReference>
<dbReference type="SUPFAM" id="SSF74650">
    <property type="entry name" value="Galactose mutarotase-like"/>
    <property type="match status" value="1"/>
</dbReference>
<dbReference type="RefSeq" id="WP_284478333.1">
    <property type="nucleotide sequence ID" value="NZ_JASVEJ010000039.1"/>
</dbReference>
<dbReference type="InterPro" id="IPR011682">
    <property type="entry name" value="Glyco_hydro_38_C"/>
</dbReference>
<dbReference type="Gene3D" id="2.70.98.30">
    <property type="entry name" value="Golgi alpha-mannosidase II, domain 4"/>
    <property type="match status" value="1"/>
</dbReference>
<dbReference type="InterPro" id="IPR015341">
    <property type="entry name" value="Glyco_hydro_38_cen"/>
</dbReference>
<dbReference type="InterPro" id="IPR041147">
    <property type="entry name" value="GH38_C"/>
</dbReference>
<comment type="caution">
    <text evidence="6">The sequence shown here is derived from an EMBL/GenBank/DDBJ whole genome shotgun (WGS) entry which is preliminary data.</text>
</comment>
<dbReference type="Gene3D" id="3.20.110.10">
    <property type="entry name" value="Glycoside hydrolase 38, N terminal domain"/>
    <property type="match status" value="1"/>
</dbReference>
<dbReference type="InterPro" id="IPR011013">
    <property type="entry name" value="Gal_mutarotase_sf_dom"/>
</dbReference>
<keyword evidence="4" id="KW-0326">Glycosidase</keyword>
<evidence type="ECO:0000256" key="4">
    <source>
        <dbReference type="ARBA" id="ARBA00023295"/>
    </source>
</evidence>
<evidence type="ECO:0000256" key="3">
    <source>
        <dbReference type="ARBA" id="ARBA00022801"/>
    </source>
</evidence>
<keyword evidence="2" id="KW-0479">Metal-binding</keyword>
<dbReference type="InterPro" id="IPR000602">
    <property type="entry name" value="Glyco_hydro_38_N"/>
</dbReference>
<protein>
    <submittedName>
        <fullName evidence="6">Glycoside hydrolase family 38 C-terminal domain-containing protein</fullName>
    </submittedName>
</protein>
<keyword evidence="3 6" id="KW-0378">Hydrolase</keyword>
<name>A0ABT7M0R5_9CYAN</name>
<dbReference type="Pfam" id="PF09261">
    <property type="entry name" value="Alpha-mann_mid"/>
    <property type="match status" value="1"/>
</dbReference>
<gene>
    <name evidence="6" type="ORF">QQ055_10365</name>
</gene>
<reference evidence="6 7" key="1">
    <citation type="submission" date="2023-06" db="EMBL/GenBank/DDBJ databases">
        <title>Whole genome sequence of Oscillatoria calcuttensis NRMC-F 0142.</title>
        <authorList>
            <person name="Shakena Fathima T."/>
            <person name="Muralitharan G."/>
            <person name="Thajuddin N."/>
        </authorList>
    </citation>
    <scope>NUCLEOTIDE SEQUENCE [LARGE SCALE GENOMIC DNA]</scope>
    <source>
        <strain evidence="6 7">NRMC-F 0142</strain>
    </source>
</reference>
<evidence type="ECO:0000256" key="1">
    <source>
        <dbReference type="ARBA" id="ARBA00009792"/>
    </source>
</evidence>
<dbReference type="Proteomes" id="UP001230986">
    <property type="component" value="Unassembled WGS sequence"/>
</dbReference>
<dbReference type="Pfam" id="PF07748">
    <property type="entry name" value="Glyco_hydro_38C"/>
    <property type="match status" value="1"/>
</dbReference>
<dbReference type="Pfam" id="PF17677">
    <property type="entry name" value="Glyco_hydro38C2"/>
    <property type="match status" value="1"/>
</dbReference>
<comment type="similarity">
    <text evidence="1">Belongs to the glycosyl hydrolase 38 family.</text>
</comment>
<dbReference type="Pfam" id="PF01074">
    <property type="entry name" value="Glyco_hydro_38N"/>
    <property type="match status" value="1"/>
</dbReference>
<dbReference type="Gene3D" id="2.60.40.2210">
    <property type="match status" value="1"/>
</dbReference>
<dbReference type="SUPFAM" id="SSF88713">
    <property type="entry name" value="Glycoside hydrolase/deacetylase"/>
    <property type="match status" value="1"/>
</dbReference>
<dbReference type="SMART" id="SM00872">
    <property type="entry name" value="Alpha-mann_mid"/>
    <property type="match status" value="1"/>
</dbReference>
<dbReference type="EMBL" id="JASVEJ010000039">
    <property type="protein sequence ID" value="MDL5057852.1"/>
    <property type="molecule type" value="Genomic_DNA"/>
</dbReference>
<evidence type="ECO:0000259" key="5">
    <source>
        <dbReference type="SMART" id="SM00872"/>
    </source>
</evidence>
<proteinExistence type="inferred from homology"/>
<dbReference type="InterPro" id="IPR027291">
    <property type="entry name" value="Glyco_hydro_38_N_sf"/>
</dbReference>
<evidence type="ECO:0000313" key="6">
    <source>
        <dbReference type="EMBL" id="MDL5057852.1"/>
    </source>
</evidence>
<accession>A0ABT7M0R5</accession>
<dbReference type="PANTHER" id="PTHR46017">
    <property type="entry name" value="ALPHA-MANNOSIDASE 2C1"/>
    <property type="match status" value="1"/>
</dbReference>
<dbReference type="InterPro" id="IPR011330">
    <property type="entry name" value="Glyco_hydro/deAcase_b/a-brl"/>
</dbReference>
<sequence>MKQVVHVISHTHWDREWYLPFQSYRMMLVDNIDRVMGILETDSAFRAFHLDGQTVVLEDYLAIRPQNRERLQKLIQSGRILIGPFYLLNDQWLVSGEAIIRNLLLGRAICRDFGVEPMKVGYVADNFGHNSQVPQILAGFGLDNAILGRGITPHSVNGKSEFIWEGADGTRVLTHIMAGWYNSAYNFQDNPVQAVEYARKVHALLSGFASAPVMMGMDGCDHIFAKSWVPRMLAEANRALGEGIEFRHSTMREFMEALKASVPSDLTVYKGELREEFHATIVQGTFSARPEIKARNNRSQIWLERYAEPLSVMNWINGGAYDADFLWHAWRHLLQNHPHDSICGCSVNQIYKDMTQRFDAVDDIARNLSARGLQQIAVSLKPVAHESVQKGILLYNPCGSKHEGALRIKLLYPLNEMTGHAEPENLEKLTKEKPPFEPFELIDSTGRKIRCQIISRREGGRVRSLSPYNLPDQRKAVEFDLALEDVRIPALGHELLQWKYVEPVKQVAIGAPPFEDRPLRVPHVSDEAHVMDNEFLRVEINGDGTLNLTHKETGRRLERTHYYENGGEAGQSYDYFKPKRDEIFTTLGIPASIRMTINGPVLAEYVLRQDFPVPRRKDGDGRSQELAVITLETTLSLARGQRYLAVKSRVINPDAMDFRLRVMIPTDLRNAADHDAETTFDIPRRAIKIPEQARLHSGCWHMKSFVSVSDGKEGVAILNRSLAEYHVENTQRKEIGLTLLRATSTVFGAMWGTEGVDVETFGQGEYEHEYAICLHRGDWTGAGLLPLADSYQAQVFHGLFPKAVMRGDLPHGYSLIDAGDKRLRLTSLKRTEEGDGVIVRIANFSPETVTAEIRLGRTPTALATVRLDETEPWELSPAKSVKLTWNPKQIITLRAQFADVPPHGGKPGNTYPFTQQFLV</sequence>
<feature type="domain" description="Glycoside hydrolase family 38 central" evidence="5">
    <location>
        <begin position="276"/>
        <end position="358"/>
    </location>
</feature>
<evidence type="ECO:0000256" key="2">
    <source>
        <dbReference type="ARBA" id="ARBA00022723"/>
    </source>
</evidence>
<keyword evidence="7" id="KW-1185">Reference proteome</keyword>
<organism evidence="6 7">
    <name type="scientific">Geitlerinema calcuttense NRMC-F 0142</name>
    <dbReference type="NCBI Taxonomy" id="2922238"/>
    <lineage>
        <taxon>Bacteria</taxon>
        <taxon>Bacillati</taxon>
        <taxon>Cyanobacteriota</taxon>
        <taxon>Cyanophyceae</taxon>
        <taxon>Geitlerinematales</taxon>
        <taxon>Geitlerinemataceae</taxon>
        <taxon>Geitlerinema</taxon>
    </lineage>
</organism>
<dbReference type="PANTHER" id="PTHR46017:SF2">
    <property type="entry name" value="MANNOSYLGLYCERATE HYDROLASE"/>
    <property type="match status" value="1"/>
</dbReference>
<dbReference type="InterPro" id="IPR037094">
    <property type="entry name" value="Glyco_hydro_38_cen_sf"/>
</dbReference>
<dbReference type="GO" id="GO:0016787">
    <property type="term" value="F:hydrolase activity"/>
    <property type="evidence" value="ECO:0007669"/>
    <property type="project" value="UniProtKB-KW"/>
</dbReference>